<evidence type="ECO:0000256" key="2">
    <source>
        <dbReference type="ARBA" id="ARBA00022737"/>
    </source>
</evidence>
<dbReference type="PANTHER" id="PTHR48051">
    <property type="match status" value="1"/>
</dbReference>
<dbReference type="InterPro" id="IPR032675">
    <property type="entry name" value="LRR_dom_sf"/>
</dbReference>
<feature type="region of interest" description="Disordered" evidence="3">
    <location>
        <begin position="462"/>
        <end position="514"/>
    </location>
</feature>
<reference evidence="5" key="1">
    <citation type="submission" date="2020-06" db="EMBL/GenBank/DDBJ databases">
        <authorList>
            <consortium name="Plant Systems Biology data submission"/>
        </authorList>
    </citation>
    <scope>NUCLEOTIDE SEQUENCE</scope>
    <source>
        <strain evidence="5">D6</strain>
    </source>
</reference>
<feature type="region of interest" description="Disordered" evidence="3">
    <location>
        <begin position="1"/>
        <end position="21"/>
    </location>
</feature>
<keyword evidence="1" id="KW-0433">Leucine-rich repeat</keyword>
<dbReference type="Pfam" id="PF23598">
    <property type="entry name" value="LRR_14"/>
    <property type="match status" value="1"/>
</dbReference>
<dbReference type="Proteomes" id="UP001153069">
    <property type="component" value="Unassembled WGS sequence"/>
</dbReference>
<sequence>MAEVASLTPPPTAASSSRDGVTSTIHLVNELRRVTNDPKLEESTARFFLDMCENNVELAAVFYYEQQQQQQDISLVRQIGDASMTTNSVNGHCQSCGIRTTTTTTLHLRAGRTRPLTNHEVHDGICIACFPALVPFKAMHKFFHRNLRTWQSAGLVPLSLVTGGPRTDAAKKIRQCLDQQRRMLSLTNAGLITLPNSLGCLQQLVFLDCSHNKLEALPSAIGTLSALQELRCHHNRLVALPDRIGKLTNLKLLHCQHNKLTDLPQTIQTTSLQDLNCAFNSLERLPEPILHIHTLQRLFLGNNHMSRLPDALTTTALLPNLYLLHCERNKLVTLPYNLGALTTLRSLWVQGNQLKQLPPSLTSLTKLQQLDCSQNQIDNLQRVLRGMHSLQVLKCLERDIYQGDSLRQWTHNTDETTTTTTSTAMDNRKSTTTGVSATVATADTTTTVDKDTVVAQLELDDSHHHHQQDDDVPTFRVSLDGLPSMDSSSAHHHHRRSSVPPIPLPIPMPVDDTYENKVIDNNDIEQEETGDAKKDDVSESNNHPSPSAPERPAAPNDHNNNNAANNISTVKEHADGSVKDATNKPQTVENQAPTTSFTEACHNASAPAAHYDTGDRKDSQHFLDDDEIDLEDDAPPRDLNDPIHMSARNSIPPPEEMEVPTGCLSSQLEQNENGMPPQSKCSTTDTSDTHQNSTNPFDIFTSNTSPLEQTPATGTLDLLAALDHLQELITTVVDTPKPEEEQQQDKGHCQDDADLLGKEEEDTKSSSKPPMGCSSAPAEEDSPMMDEAEKSKEAKSGEAQTTDDDKDEVAGKSEIDFLDDWPAPPAASAPEQHEDFPSEGGEADLLGLGSLHAPSPQKNAQAAPVHHDPNDVFGLFDADDPQSVPVAPPDENADDEDDSSVEEISASQVLLVDSDGTVLFALPHKRDPDGDYVYGNVHQASMHNGSNPEGNQHETPASTMRGKDPPAS</sequence>
<evidence type="ECO:0000256" key="1">
    <source>
        <dbReference type="ARBA" id="ARBA00022614"/>
    </source>
</evidence>
<feature type="compositionally biased region" description="Polar residues" evidence="3">
    <location>
        <begin position="663"/>
        <end position="673"/>
    </location>
</feature>
<comment type="caution">
    <text evidence="5">The sequence shown here is derived from an EMBL/GenBank/DDBJ whole genome shotgun (WGS) entry which is preliminary data.</text>
</comment>
<feature type="compositionally biased region" description="Polar residues" evidence="3">
    <location>
        <begin position="679"/>
        <end position="712"/>
    </location>
</feature>
<feature type="region of interest" description="Disordered" evidence="3">
    <location>
        <begin position="925"/>
        <end position="968"/>
    </location>
</feature>
<feature type="region of interest" description="Disordered" evidence="3">
    <location>
        <begin position="730"/>
        <end position="905"/>
    </location>
</feature>
<dbReference type="OrthoDB" id="44077at2759"/>
<evidence type="ECO:0000259" key="4">
    <source>
        <dbReference type="Pfam" id="PF23598"/>
    </source>
</evidence>
<dbReference type="Pfam" id="PF12799">
    <property type="entry name" value="LRR_4"/>
    <property type="match status" value="1"/>
</dbReference>
<evidence type="ECO:0000256" key="3">
    <source>
        <dbReference type="SAM" id="MobiDB-lite"/>
    </source>
</evidence>
<dbReference type="InterPro" id="IPR003591">
    <property type="entry name" value="Leu-rich_rpt_typical-subtyp"/>
</dbReference>
<feature type="compositionally biased region" description="Acidic residues" evidence="3">
    <location>
        <begin position="891"/>
        <end position="901"/>
    </location>
</feature>
<feature type="domain" description="Disease resistance R13L4/SHOC-2-like LRR" evidence="4">
    <location>
        <begin position="182"/>
        <end position="256"/>
    </location>
</feature>
<feature type="region of interest" description="Disordered" evidence="3">
    <location>
        <begin position="526"/>
        <end position="564"/>
    </location>
</feature>
<name>A0A9N8EKI9_9STRA</name>
<organism evidence="5 6">
    <name type="scientific">Seminavis robusta</name>
    <dbReference type="NCBI Taxonomy" id="568900"/>
    <lineage>
        <taxon>Eukaryota</taxon>
        <taxon>Sar</taxon>
        <taxon>Stramenopiles</taxon>
        <taxon>Ochrophyta</taxon>
        <taxon>Bacillariophyta</taxon>
        <taxon>Bacillariophyceae</taxon>
        <taxon>Bacillariophycidae</taxon>
        <taxon>Naviculales</taxon>
        <taxon>Naviculaceae</taxon>
        <taxon>Seminavis</taxon>
    </lineage>
</organism>
<evidence type="ECO:0000313" key="5">
    <source>
        <dbReference type="EMBL" id="CAB9522030.1"/>
    </source>
</evidence>
<gene>
    <name evidence="5" type="ORF">SEMRO_1261_G257050.1</name>
</gene>
<dbReference type="Gene3D" id="3.80.10.10">
    <property type="entry name" value="Ribonuclease Inhibitor"/>
    <property type="match status" value="1"/>
</dbReference>
<keyword evidence="6" id="KW-1185">Reference proteome</keyword>
<feature type="compositionally biased region" description="Basic and acidic residues" evidence="3">
    <location>
        <begin position="787"/>
        <end position="796"/>
    </location>
</feature>
<dbReference type="AlphaFoldDB" id="A0A9N8EKI9"/>
<dbReference type="InterPro" id="IPR025875">
    <property type="entry name" value="Leu-rich_rpt_4"/>
</dbReference>
<keyword evidence="2" id="KW-0677">Repeat</keyword>
<accession>A0A9N8EKI9</accession>
<dbReference type="SUPFAM" id="SSF52058">
    <property type="entry name" value="L domain-like"/>
    <property type="match status" value="1"/>
</dbReference>
<feature type="region of interest" description="Disordered" evidence="3">
    <location>
        <begin position="627"/>
        <end position="712"/>
    </location>
</feature>
<dbReference type="PANTHER" id="PTHR48051:SF54">
    <property type="entry name" value="LEUCINE-RICH REPEAT-CONTAINING PROTEIN"/>
    <property type="match status" value="1"/>
</dbReference>
<dbReference type="SMART" id="SM00364">
    <property type="entry name" value="LRR_BAC"/>
    <property type="match status" value="7"/>
</dbReference>
<dbReference type="SMART" id="SM00369">
    <property type="entry name" value="LRR_TYP"/>
    <property type="match status" value="7"/>
</dbReference>
<dbReference type="InterPro" id="IPR055414">
    <property type="entry name" value="LRR_R13L4/SHOC2-like"/>
</dbReference>
<dbReference type="Pfam" id="PF14555">
    <property type="entry name" value="UBA_4"/>
    <property type="match status" value="1"/>
</dbReference>
<feature type="compositionally biased region" description="Low complexity" evidence="3">
    <location>
        <begin position="544"/>
        <end position="564"/>
    </location>
</feature>
<dbReference type="EMBL" id="CAICTM010001259">
    <property type="protein sequence ID" value="CAB9522030.1"/>
    <property type="molecule type" value="Genomic_DNA"/>
</dbReference>
<protein>
    <submittedName>
        <fullName evidence="5">Leucine-rich repeAt</fullName>
    </submittedName>
</protein>
<dbReference type="InterPro" id="IPR050216">
    <property type="entry name" value="LRR_domain-containing"/>
</dbReference>
<evidence type="ECO:0000313" key="6">
    <source>
        <dbReference type="Proteomes" id="UP001153069"/>
    </source>
</evidence>
<feature type="compositionally biased region" description="Polar residues" evidence="3">
    <location>
        <begin position="938"/>
        <end position="958"/>
    </location>
</feature>
<proteinExistence type="predicted"/>
<dbReference type="GO" id="GO:0005737">
    <property type="term" value="C:cytoplasm"/>
    <property type="evidence" value="ECO:0007669"/>
    <property type="project" value="TreeGrafter"/>
</dbReference>
<feature type="compositionally biased region" description="Basic and acidic residues" evidence="3">
    <location>
        <begin position="736"/>
        <end position="765"/>
    </location>
</feature>